<protein>
    <submittedName>
        <fullName evidence="1">AP2 domain-containing protein</fullName>
    </submittedName>
</protein>
<evidence type="ECO:0000313" key="1">
    <source>
        <dbReference type="EMBL" id="MDB7084300.1"/>
    </source>
</evidence>
<organism evidence="1 2">
    <name type="scientific">Thomasclavelia ramosa</name>
    <dbReference type="NCBI Taxonomy" id="1547"/>
    <lineage>
        <taxon>Bacteria</taxon>
        <taxon>Bacillati</taxon>
        <taxon>Bacillota</taxon>
        <taxon>Erysipelotrichia</taxon>
        <taxon>Erysipelotrichales</taxon>
        <taxon>Coprobacillaceae</taxon>
        <taxon>Thomasclavelia</taxon>
    </lineage>
</organism>
<dbReference type="RefSeq" id="WP_272018942.1">
    <property type="nucleotide sequence ID" value="NZ_JAQLKE010000016.1"/>
</dbReference>
<gene>
    <name evidence="1" type="ORF">PM738_10845</name>
</gene>
<comment type="caution">
    <text evidence="1">The sequence shown here is derived from an EMBL/GenBank/DDBJ whole genome shotgun (WGS) entry which is preliminary data.</text>
</comment>
<name>A0AB35IKV9_9FIRM</name>
<dbReference type="AlphaFoldDB" id="A0AB35IKV9"/>
<dbReference type="Proteomes" id="UP001211987">
    <property type="component" value="Unassembled WGS sequence"/>
</dbReference>
<accession>A0AB35IKV9</accession>
<sequence length="224" mass="26469">MRILAKDRVGTTVRGFKIIDYKRENNRTYFYIICPVCGNKKWLRSDSLNNPKVVSCGCYNKENNFIKRIDITNKRYGRLTAIKQTKNRDKYNGSVIWICKCDCGKIVDVSYKNLARGEVKSCGCLQKETMSKNIKKATVKRNEFRIDKTDVKALEQSKKNPYSGVTYDKSRKMWKATITFKKRIYHLGRYHDFDEALKVRKNAEQALFDDFLEWYYHEFKSKKA</sequence>
<reference evidence="1" key="1">
    <citation type="submission" date="2023-01" db="EMBL/GenBank/DDBJ databases">
        <title>Human gut microbiome strain richness.</title>
        <authorList>
            <person name="Chen-Liaw A."/>
        </authorList>
    </citation>
    <scope>NUCLEOTIDE SEQUENCE</scope>
    <source>
        <strain evidence="1">1001217st2_G6_1001217B_191108</strain>
    </source>
</reference>
<dbReference type="EMBL" id="JAQLKE010000016">
    <property type="protein sequence ID" value="MDB7084300.1"/>
    <property type="molecule type" value="Genomic_DNA"/>
</dbReference>
<proteinExistence type="predicted"/>
<evidence type="ECO:0000313" key="2">
    <source>
        <dbReference type="Proteomes" id="UP001211987"/>
    </source>
</evidence>